<dbReference type="GO" id="GO:0003677">
    <property type="term" value="F:DNA binding"/>
    <property type="evidence" value="ECO:0007669"/>
    <property type="project" value="UniProtKB-KW"/>
</dbReference>
<dbReference type="CDD" id="cd17278">
    <property type="entry name" value="RMtype1_S_LdeBORF1052P-TRD2-CR2"/>
    <property type="match status" value="1"/>
</dbReference>
<dbReference type="Pfam" id="PF01420">
    <property type="entry name" value="Methylase_S"/>
    <property type="match status" value="2"/>
</dbReference>
<dbReference type="AlphaFoldDB" id="B2J095"/>
<comment type="subunit">
    <text evidence="4">The methyltransferase is composed of M and S polypeptides.</text>
</comment>
<feature type="domain" description="Type I restriction modification DNA specificity" evidence="6">
    <location>
        <begin position="9"/>
        <end position="177"/>
    </location>
</feature>
<dbReference type="CDD" id="cd17247">
    <property type="entry name" value="RMtype1_S_Eco2747I-TRD2-CR2_like"/>
    <property type="match status" value="1"/>
</dbReference>
<feature type="domain" description="Type I restriction modification DNA specificity" evidence="6">
    <location>
        <begin position="276"/>
        <end position="452"/>
    </location>
</feature>
<dbReference type="OrthoDB" id="9815652at2"/>
<reference evidence="7 8" key="2">
    <citation type="journal article" date="2013" name="Plant Physiol.">
        <title>A Nostoc punctiforme Sugar Transporter Necessary to Establish a Cyanobacterium-Plant Symbiosis.</title>
        <authorList>
            <person name="Ekman M."/>
            <person name="Picossi S."/>
            <person name="Campbell E.L."/>
            <person name="Meeks J.C."/>
            <person name="Flores E."/>
        </authorList>
    </citation>
    <scope>NUCLEOTIDE SEQUENCE [LARGE SCALE GENOMIC DNA]</scope>
    <source>
        <strain evidence="8">ATCC 29133 / PCC 73102</strain>
    </source>
</reference>
<dbReference type="PANTHER" id="PTHR43140">
    <property type="entry name" value="TYPE-1 RESTRICTION ENZYME ECOKI SPECIFICITY PROTEIN"/>
    <property type="match status" value="1"/>
</dbReference>
<dbReference type="InterPro" id="IPR044946">
    <property type="entry name" value="Restrct_endonuc_typeI_TRD_sf"/>
</dbReference>
<dbReference type="STRING" id="63737.Npun_F4901"/>
<organism evidence="7 8">
    <name type="scientific">Nostoc punctiforme (strain ATCC 29133 / PCC 73102)</name>
    <dbReference type="NCBI Taxonomy" id="63737"/>
    <lineage>
        <taxon>Bacteria</taxon>
        <taxon>Bacillati</taxon>
        <taxon>Cyanobacteriota</taxon>
        <taxon>Cyanophyceae</taxon>
        <taxon>Nostocales</taxon>
        <taxon>Nostocaceae</taxon>
        <taxon>Nostoc</taxon>
    </lineage>
</organism>
<dbReference type="eggNOG" id="COG0732">
    <property type="taxonomic scope" value="Bacteria"/>
</dbReference>
<dbReference type="InterPro" id="IPR000055">
    <property type="entry name" value="Restrct_endonuc_typeI_TRD"/>
</dbReference>
<evidence type="ECO:0000313" key="8">
    <source>
        <dbReference type="Proteomes" id="UP000001191"/>
    </source>
</evidence>
<keyword evidence="2" id="KW-0680">Restriction system</keyword>
<evidence type="ECO:0000259" key="6">
    <source>
        <dbReference type="Pfam" id="PF01420"/>
    </source>
</evidence>
<evidence type="ECO:0000256" key="1">
    <source>
        <dbReference type="ARBA" id="ARBA00010923"/>
    </source>
</evidence>
<evidence type="ECO:0000256" key="2">
    <source>
        <dbReference type="ARBA" id="ARBA00022747"/>
    </source>
</evidence>
<name>B2J095_NOSP7</name>
<dbReference type="RefSeq" id="WP_012411203.1">
    <property type="nucleotide sequence ID" value="NC_010628.1"/>
</dbReference>
<keyword evidence="8" id="KW-1185">Reference proteome</keyword>
<dbReference type="REBASE" id="18106">
    <property type="entry name" value="S.NpuORF4898P"/>
</dbReference>
<dbReference type="InterPro" id="IPR051212">
    <property type="entry name" value="Type-I_RE_S_subunit"/>
</dbReference>
<dbReference type="Proteomes" id="UP000001191">
    <property type="component" value="Chromosome"/>
</dbReference>
<gene>
    <name evidence="7" type="ordered locus">Npun_F4901</name>
</gene>
<dbReference type="KEGG" id="npu:Npun_F4901"/>
<proteinExistence type="inferred from homology"/>
<feature type="compositionally biased region" description="Basic and acidic residues" evidence="5">
    <location>
        <begin position="500"/>
        <end position="512"/>
    </location>
</feature>
<evidence type="ECO:0000313" key="7">
    <source>
        <dbReference type="EMBL" id="ACC83247.1"/>
    </source>
</evidence>
<reference evidence="8" key="1">
    <citation type="submission" date="2008-04" db="EMBL/GenBank/DDBJ databases">
        <title>Complete sequence of chromosome of Nostoc punctiforme ATCC 29133.</title>
        <authorList>
            <consortium name="US DOE Joint Genome Institute"/>
            <person name="Copeland A."/>
            <person name="Lucas S."/>
            <person name="Lapidus A."/>
            <person name="Glavina del Rio T."/>
            <person name="Dalin E."/>
            <person name="Tice H."/>
            <person name="Pitluck S."/>
            <person name="Chain P."/>
            <person name="Malfatti S."/>
            <person name="Shin M."/>
            <person name="Vergez L."/>
            <person name="Schmutz J."/>
            <person name="Larimer F."/>
            <person name="Land M."/>
            <person name="Hauser L."/>
            <person name="Kyrpides N."/>
            <person name="Kim E."/>
            <person name="Meeks J.C."/>
            <person name="Elhai J."/>
            <person name="Campbell E.L."/>
            <person name="Thiel T."/>
            <person name="Longmire J."/>
            <person name="Potts M."/>
            <person name="Atlas R."/>
        </authorList>
    </citation>
    <scope>NUCLEOTIDE SEQUENCE [LARGE SCALE GENOMIC DNA]</scope>
    <source>
        <strain evidence="8">ATCC 29133 / PCC 73102</strain>
    </source>
</reference>
<evidence type="ECO:0000256" key="4">
    <source>
        <dbReference type="ARBA" id="ARBA00038652"/>
    </source>
</evidence>
<dbReference type="GO" id="GO:0009307">
    <property type="term" value="P:DNA restriction-modification system"/>
    <property type="evidence" value="ECO:0007669"/>
    <property type="project" value="UniProtKB-KW"/>
</dbReference>
<evidence type="ECO:0000256" key="5">
    <source>
        <dbReference type="SAM" id="MobiDB-lite"/>
    </source>
</evidence>
<dbReference type="HOGENOM" id="CLU_021095_10_2_3"/>
<protein>
    <submittedName>
        <fullName evidence="7">Restriction modification system DNA specificity domain protein</fullName>
    </submittedName>
</protein>
<dbReference type="EMBL" id="CP001037">
    <property type="protein sequence ID" value="ACC83247.1"/>
    <property type="molecule type" value="Genomic_DNA"/>
</dbReference>
<comment type="similarity">
    <text evidence="1">Belongs to the type-I restriction system S methylase family.</text>
</comment>
<evidence type="ECO:0000256" key="3">
    <source>
        <dbReference type="ARBA" id="ARBA00023125"/>
    </source>
</evidence>
<feature type="region of interest" description="Disordered" evidence="5">
    <location>
        <begin position="496"/>
        <end position="530"/>
    </location>
</feature>
<dbReference type="Gene3D" id="3.90.220.20">
    <property type="entry name" value="DNA methylase specificity domains"/>
    <property type="match status" value="2"/>
</dbReference>
<accession>B2J095</accession>
<dbReference type="PANTHER" id="PTHR43140:SF1">
    <property type="entry name" value="TYPE I RESTRICTION ENZYME ECOKI SPECIFICITY SUBUNIT"/>
    <property type="match status" value="1"/>
</dbReference>
<dbReference type="PhylomeDB" id="B2J095"/>
<keyword evidence="3" id="KW-0238">DNA-binding</keyword>
<sequence>MSDELTELPEGWQWKNLGEVFEIFVGATPSRKIPEYWDGSIPWVSSGEVAFCEIYETRETITELGLKNTSTELHPPGTVLLGMIGEGKTRGQAAILKIYATHNQNSAAIRVSEIGLPPEYVYYFLKLEYERTRQIGSGNNQQALNKSRVQLMSFPVPPLNEQKRIVANIEELNDRTQRAKEALDSIPQLCDRFRQSVLAAAFRGDLTADWRDQNPDVEPASVLLERIRRDRRCRWEELEVAKMQSKGKVVEECKWKEKYQEPDPLSNFDLPELPNGWVWTKWEQVGFCQNGRAFPSKEYQTNGVKLLRPGNLHVSGEIEWNDSNTRYLSEDWAEQYPDYLISTNELVINLTAQSLADEFLGRICLTGEDERCLLNQRIARLVPIIISPRFLFWLFKSKLFRSYVDDLNTGSLIQHIFTPQINKFHFPLPPLKEQQMIVNLIETQINSIENIGLKAGQMQNAFPHLNQSILAKAFRGELVPQEPDDEPASVLLERIRAKRDKLNNSKPKSDRTSKRKRKTVEGQGVIPGLE</sequence>
<dbReference type="SUPFAM" id="SSF116734">
    <property type="entry name" value="DNA methylase specificity domain"/>
    <property type="match status" value="2"/>
</dbReference>
<dbReference type="EnsemblBacteria" id="ACC83247">
    <property type="protein sequence ID" value="ACC83247"/>
    <property type="gene ID" value="Npun_F4901"/>
</dbReference>